<dbReference type="PROSITE" id="PS50977">
    <property type="entry name" value="HTH_TETR_2"/>
    <property type="match status" value="1"/>
</dbReference>
<accession>A0ABU8M2I8</accession>
<evidence type="ECO:0000256" key="3">
    <source>
        <dbReference type="ARBA" id="ARBA00023163"/>
    </source>
</evidence>
<keyword evidence="3" id="KW-0804">Transcription</keyword>
<evidence type="ECO:0000256" key="2">
    <source>
        <dbReference type="ARBA" id="ARBA00023125"/>
    </source>
</evidence>
<keyword evidence="2 4" id="KW-0238">DNA-binding</keyword>
<evidence type="ECO:0000256" key="4">
    <source>
        <dbReference type="PROSITE-ProRule" id="PRU00335"/>
    </source>
</evidence>
<evidence type="ECO:0000256" key="1">
    <source>
        <dbReference type="ARBA" id="ARBA00023015"/>
    </source>
</evidence>
<dbReference type="RefSeq" id="WP_337702374.1">
    <property type="nucleotide sequence ID" value="NZ_JBBEGM010000003.1"/>
</dbReference>
<dbReference type="Pfam" id="PF00440">
    <property type="entry name" value="TetR_N"/>
    <property type="match status" value="1"/>
</dbReference>
<dbReference type="InterPro" id="IPR001647">
    <property type="entry name" value="HTH_TetR"/>
</dbReference>
<organism evidence="6 7">
    <name type="scientific">Actinomycetospora flava</name>
    <dbReference type="NCBI Taxonomy" id="3129232"/>
    <lineage>
        <taxon>Bacteria</taxon>
        <taxon>Bacillati</taxon>
        <taxon>Actinomycetota</taxon>
        <taxon>Actinomycetes</taxon>
        <taxon>Pseudonocardiales</taxon>
        <taxon>Pseudonocardiaceae</taxon>
        <taxon>Actinomycetospora</taxon>
    </lineage>
</organism>
<dbReference type="InterPro" id="IPR036271">
    <property type="entry name" value="Tet_transcr_reg_TetR-rel_C_sf"/>
</dbReference>
<dbReference type="InterPro" id="IPR049445">
    <property type="entry name" value="TetR_SbtR-like_C"/>
</dbReference>
<dbReference type="InterPro" id="IPR009057">
    <property type="entry name" value="Homeodomain-like_sf"/>
</dbReference>
<protein>
    <submittedName>
        <fullName evidence="6">Helix-turn-helix domain-containing protein</fullName>
    </submittedName>
</protein>
<comment type="caution">
    <text evidence="6">The sequence shown here is derived from an EMBL/GenBank/DDBJ whole genome shotgun (WGS) entry which is preliminary data.</text>
</comment>
<dbReference type="Gene3D" id="1.10.357.10">
    <property type="entry name" value="Tetracycline Repressor, domain 2"/>
    <property type="match status" value="1"/>
</dbReference>
<dbReference type="SUPFAM" id="SSF48498">
    <property type="entry name" value="Tetracyclin repressor-like, C-terminal domain"/>
    <property type="match status" value="1"/>
</dbReference>
<evidence type="ECO:0000313" key="6">
    <source>
        <dbReference type="EMBL" id="MEJ2861571.1"/>
    </source>
</evidence>
<dbReference type="InterPro" id="IPR050109">
    <property type="entry name" value="HTH-type_TetR-like_transc_reg"/>
</dbReference>
<proteinExistence type="predicted"/>
<name>A0ABU8M2I8_9PSEU</name>
<sequence length="179" mass="18937">MRADGRRNREQILAAARHLVGCDGAQASLEAIARRACVGSATLHRHFPSRRALLDAVFHDGVVRLCERAEALDGDPGADLETWLEELAAYSATTKGVTDALLAGPDGHIDERDTCHGLIGDAAARLVDRAKDAGALRDGVATDDVLALACSLSTVTADPDAARRLVRLAFGGVRAPHRE</sequence>
<dbReference type="EMBL" id="JBBEGM010000003">
    <property type="protein sequence ID" value="MEJ2861571.1"/>
    <property type="molecule type" value="Genomic_DNA"/>
</dbReference>
<gene>
    <name evidence="6" type="ORF">WCD58_10410</name>
</gene>
<dbReference type="SUPFAM" id="SSF46689">
    <property type="entry name" value="Homeodomain-like"/>
    <property type="match status" value="1"/>
</dbReference>
<keyword evidence="1" id="KW-0805">Transcription regulation</keyword>
<evidence type="ECO:0000313" key="7">
    <source>
        <dbReference type="Proteomes" id="UP001369736"/>
    </source>
</evidence>
<dbReference type="PANTHER" id="PTHR30055">
    <property type="entry name" value="HTH-TYPE TRANSCRIPTIONAL REGULATOR RUTR"/>
    <property type="match status" value="1"/>
</dbReference>
<dbReference type="Pfam" id="PF21597">
    <property type="entry name" value="TetR_C_43"/>
    <property type="match status" value="1"/>
</dbReference>
<dbReference type="Proteomes" id="UP001369736">
    <property type="component" value="Unassembled WGS sequence"/>
</dbReference>
<evidence type="ECO:0000259" key="5">
    <source>
        <dbReference type="PROSITE" id="PS50977"/>
    </source>
</evidence>
<reference evidence="6 7" key="1">
    <citation type="submission" date="2024-03" db="EMBL/GenBank/DDBJ databases">
        <title>Actinomycetospora sp. OC33-EN07, a novel actinomycete isolated from wild orchid (Aerides multiflora).</title>
        <authorList>
            <person name="Suriyachadkun C."/>
        </authorList>
    </citation>
    <scope>NUCLEOTIDE SEQUENCE [LARGE SCALE GENOMIC DNA]</scope>
    <source>
        <strain evidence="6 7">OC33-EN07</strain>
    </source>
</reference>
<dbReference type="PANTHER" id="PTHR30055:SF234">
    <property type="entry name" value="HTH-TYPE TRANSCRIPTIONAL REGULATOR BETI"/>
    <property type="match status" value="1"/>
</dbReference>
<dbReference type="PRINTS" id="PR00455">
    <property type="entry name" value="HTHTETR"/>
</dbReference>
<keyword evidence="7" id="KW-1185">Reference proteome</keyword>
<feature type="DNA-binding region" description="H-T-H motif" evidence="4">
    <location>
        <begin position="28"/>
        <end position="47"/>
    </location>
</feature>
<feature type="domain" description="HTH tetR-type" evidence="5">
    <location>
        <begin position="6"/>
        <end position="65"/>
    </location>
</feature>